<dbReference type="PRINTS" id="PR00344">
    <property type="entry name" value="BCTRLSENSOR"/>
</dbReference>
<feature type="domain" description="PAS" evidence="8">
    <location>
        <begin position="684"/>
        <end position="756"/>
    </location>
</feature>
<dbReference type="CDD" id="cd00075">
    <property type="entry name" value="HATPase"/>
    <property type="match status" value="1"/>
</dbReference>
<dbReference type="Pfam" id="PF08447">
    <property type="entry name" value="PAS_3"/>
    <property type="match status" value="3"/>
</dbReference>
<dbReference type="GO" id="GO:0000155">
    <property type="term" value="F:phosphorelay sensor kinase activity"/>
    <property type="evidence" value="ECO:0007669"/>
    <property type="project" value="InterPro"/>
</dbReference>
<dbReference type="InterPro" id="IPR001610">
    <property type="entry name" value="PAC"/>
</dbReference>
<evidence type="ECO:0000256" key="4">
    <source>
        <dbReference type="ARBA" id="ARBA00022679"/>
    </source>
</evidence>
<dbReference type="SUPFAM" id="SSF55874">
    <property type="entry name" value="ATPase domain of HSP90 chaperone/DNA topoisomerase II/histidine kinase"/>
    <property type="match status" value="1"/>
</dbReference>
<dbReference type="CDD" id="cd00130">
    <property type="entry name" value="PAS"/>
    <property type="match status" value="4"/>
</dbReference>
<keyword evidence="4" id="KW-0808">Transferase</keyword>
<organism evidence="10 11">
    <name type="scientific">Rhodocytophaga rosea</name>
    <dbReference type="NCBI Taxonomy" id="2704465"/>
    <lineage>
        <taxon>Bacteria</taxon>
        <taxon>Pseudomonadati</taxon>
        <taxon>Bacteroidota</taxon>
        <taxon>Cytophagia</taxon>
        <taxon>Cytophagales</taxon>
        <taxon>Rhodocytophagaceae</taxon>
        <taxon>Rhodocytophaga</taxon>
    </lineage>
</organism>
<feature type="domain" description="PAS" evidence="8">
    <location>
        <begin position="255"/>
        <end position="325"/>
    </location>
</feature>
<evidence type="ECO:0000259" key="9">
    <source>
        <dbReference type="PROSITE" id="PS50113"/>
    </source>
</evidence>
<dbReference type="SUPFAM" id="SSF47384">
    <property type="entry name" value="Homodimeric domain of signal transducing histidine kinase"/>
    <property type="match status" value="1"/>
</dbReference>
<dbReference type="Gene3D" id="1.10.287.130">
    <property type="match status" value="1"/>
</dbReference>
<dbReference type="InterPro" id="IPR005467">
    <property type="entry name" value="His_kinase_dom"/>
</dbReference>
<dbReference type="AlphaFoldDB" id="A0A6C0GQ91"/>
<dbReference type="Gene3D" id="3.30.565.10">
    <property type="entry name" value="Histidine kinase-like ATPase, C-terminal domain"/>
    <property type="match status" value="1"/>
</dbReference>
<keyword evidence="6" id="KW-0175">Coiled coil</keyword>
<dbReference type="PROSITE" id="PS50112">
    <property type="entry name" value="PAS"/>
    <property type="match status" value="3"/>
</dbReference>
<dbReference type="EC" id="2.7.13.3" evidence="2"/>
<dbReference type="InterPro" id="IPR036890">
    <property type="entry name" value="HATPase_C_sf"/>
</dbReference>
<dbReference type="PANTHER" id="PTHR43304:SF1">
    <property type="entry name" value="PAC DOMAIN-CONTAINING PROTEIN"/>
    <property type="match status" value="1"/>
</dbReference>
<reference evidence="10 11" key="1">
    <citation type="submission" date="2020-01" db="EMBL/GenBank/DDBJ databases">
        <authorList>
            <person name="Kim M.K."/>
        </authorList>
    </citation>
    <scope>NUCLEOTIDE SEQUENCE [LARGE SCALE GENOMIC DNA]</scope>
    <source>
        <strain evidence="10 11">172606-1</strain>
    </source>
</reference>
<dbReference type="InterPro" id="IPR052162">
    <property type="entry name" value="Sensor_kinase/Photoreceptor"/>
</dbReference>
<feature type="domain" description="PAC" evidence="9">
    <location>
        <begin position="167"/>
        <end position="219"/>
    </location>
</feature>
<comment type="catalytic activity">
    <reaction evidence="1">
        <text>ATP + protein L-histidine = ADP + protein N-phospho-L-histidine.</text>
        <dbReference type="EC" id="2.7.13.3"/>
    </reaction>
</comment>
<dbReference type="Pfam" id="PF00512">
    <property type="entry name" value="HisKA"/>
    <property type="match status" value="1"/>
</dbReference>
<dbReference type="NCBIfam" id="TIGR00229">
    <property type="entry name" value="sensory_box"/>
    <property type="match status" value="5"/>
</dbReference>
<dbReference type="EMBL" id="CP048222">
    <property type="protein sequence ID" value="QHT70024.1"/>
    <property type="molecule type" value="Genomic_DNA"/>
</dbReference>
<evidence type="ECO:0000259" key="7">
    <source>
        <dbReference type="PROSITE" id="PS50109"/>
    </source>
</evidence>
<evidence type="ECO:0000313" key="11">
    <source>
        <dbReference type="Proteomes" id="UP000480178"/>
    </source>
</evidence>
<evidence type="ECO:0000313" key="10">
    <source>
        <dbReference type="EMBL" id="QHT70024.1"/>
    </source>
</evidence>
<dbReference type="SMART" id="SM00387">
    <property type="entry name" value="HATPase_c"/>
    <property type="match status" value="1"/>
</dbReference>
<dbReference type="SUPFAM" id="SSF55785">
    <property type="entry name" value="PYP-like sensor domain (PAS domain)"/>
    <property type="match status" value="5"/>
</dbReference>
<keyword evidence="5" id="KW-0418">Kinase</keyword>
<dbReference type="InterPro" id="IPR003594">
    <property type="entry name" value="HATPase_dom"/>
</dbReference>
<proteinExistence type="predicted"/>
<dbReference type="KEGG" id="rhoz:GXP67_26950"/>
<evidence type="ECO:0000256" key="1">
    <source>
        <dbReference type="ARBA" id="ARBA00000085"/>
    </source>
</evidence>
<dbReference type="Pfam" id="PF13426">
    <property type="entry name" value="PAS_9"/>
    <property type="match status" value="1"/>
</dbReference>
<dbReference type="PANTHER" id="PTHR43304">
    <property type="entry name" value="PHYTOCHROME-LIKE PROTEIN CPH1"/>
    <property type="match status" value="1"/>
</dbReference>
<keyword evidence="11" id="KW-1185">Reference proteome</keyword>
<dbReference type="InterPro" id="IPR013655">
    <property type="entry name" value="PAS_fold_3"/>
</dbReference>
<dbReference type="SMART" id="SM00086">
    <property type="entry name" value="PAC"/>
    <property type="match status" value="5"/>
</dbReference>
<evidence type="ECO:0000256" key="5">
    <source>
        <dbReference type="ARBA" id="ARBA00022777"/>
    </source>
</evidence>
<protein>
    <recommendedName>
        <fullName evidence="2">histidine kinase</fullName>
        <ecNumber evidence="2">2.7.13.3</ecNumber>
    </recommendedName>
</protein>
<dbReference type="PROSITE" id="PS50113">
    <property type="entry name" value="PAC"/>
    <property type="match status" value="4"/>
</dbReference>
<dbReference type="InterPro" id="IPR000700">
    <property type="entry name" value="PAS-assoc_C"/>
</dbReference>
<dbReference type="Gene3D" id="2.10.70.100">
    <property type="match status" value="1"/>
</dbReference>
<sequence length="1043" mass="119415">MSKFNGKPSELDKLDRQVEKIETLVQRIRIQMQGSMAAPLQKKITSHLEKALAALEKIEEISGLDDNSLTPIPDPQPPTARINSIADLEKFAERMEFMFNEAPAILFTGGNVYPYGMNFISPNVESITGYKPEEFTSDAAFWRQHIHPEEVDPLYEQFADIFKKGSYTIEYRFLFKDGTYHWIHDQGRIIYDQEGRFSSIIGCMIDITEKKEAEAKAAILLKETQSINEELRSSEEELMQTLDKSIELNDKLAASEQFNKRIISSVNEGIAVFDTDLRYVVWNKYLADRMGITQEQVLGKRPAELFPFLETFGFSDMIKQALEGETVILPDTFVRTSDSSGGWIAGSFNPLTDPDNKIIGIIGVFSIITARKQAEIALLEQKNLLQAFYNAAHFYMCVFELTENNFIYKLPNQHMAAYFGHTIEEITGKTATELGLDQEIIRERVALFKNCIETGKTMQKEYMFPKPDGSYGWHFGSFSPIPESNSVSVISFDISERKQMEEEKNHLVNRLQELNTELERSQSSLKESQKIARLGTWEFDAATQKVIWSEEMYKIFGLDPSSEAPTMQAYKLLIHPDFRETAIQITEQGIASGKEFEMEIKILPTDTDFRWNYVIGRPILDRQGKMAKLMGVTYDITERKVAQERIANLLQLSQEMNDQLLVNEEELRESLEKTIILNEQIRESEQRWQFALEGSGDGLWDWNLATEQVFYSRRYKELMGIREDEKIEGISNWASRIHPDDIPAAFKSLNDYLAGETDIYQIECRTLVGDNQYRWFLGRGKVIELDETGKPLRMIGTMSDITERKQIEEKLRQQNDDLKKINQELDSFVYRASHDLRAPLASILGLINISRLEENQEIKANYLNMMEKSISKLDTFISEIINYSRNSRIEVSKETIDVPLLMKEILEGLKFMEGFDEIEKKVTIQQTATFVSDVFRLKIILNNLLSNAVKYRAVSSASFVMINITIHQQSAVFEFTDNGLGIAAESLDKIFNMFYRASETSKGSGIGLYIVKDAIHTLKGSIAVESELGKGTCFRVELPNEVL</sequence>
<feature type="domain" description="PAC" evidence="9">
    <location>
        <begin position="327"/>
        <end position="380"/>
    </location>
</feature>
<feature type="domain" description="PAS" evidence="8">
    <location>
        <begin position="117"/>
        <end position="165"/>
    </location>
</feature>
<dbReference type="Pfam" id="PF02518">
    <property type="entry name" value="HATPase_c"/>
    <property type="match status" value="1"/>
</dbReference>
<feature type="domain" description="PAC" evidence="9">
    <location>
        <begin position="596"/>
        <end position="648"/>
    </location>
</feature>
<dbReference type="SMART" id="SM00388">
    <property type="entry name" value="HisKA"/>
    <property type="match status" value="1"/>
</dbReference>
<keyword evidence="3" id="KW-0597">Phosphoprotein</keyword>
<feature type="domain" description="PAC" evidence="9">
    <location>
        <begin position="760"/>
        <end position="813"/>
    </location>
</feature>
<evidence type="ECO:0000256" key="2">
    <source>
        <dbReference type="ARBA" id="ARBA00012438"/>
    </source>
</evidence>
<dbReference type="Gene3D" id="3.30.450.20">
    <property type="entry name" value="PAS domain"/>
    <property type="match status" value="5"/>
</dbReference>
<evidence type="ECO:0000256" key="6">
    <source>
        <dbReference type="SAM" id="Coils"/>
    </source>
</evidence>
<dbReference type="InterPro" id="IPR004358">
    <property type="entry name" value="Sig_transdc_His_kin-like_C"/>
</dbReference>
<feature type="domain" description="Histidine kinase" evidence="7">
    <location>
        <begin position="831"/>
        <end position="1042"/>
    </location>
</feature>
<gene>
    <name evidence="10" type="ORF">GXP67_26950</name>
</gene>
<dbReference type="Pfam" id="PF08448">
    <property type="entry name" value="PAS_4"/>
    <property type="match status" value="1"/>
</dbReference>
<dbReference type="InterPro" id="IPR035965">
    <property type="entry name" value="PAS-like_dom_sf"/>
</dbReference>
<evidence type="ECO:0000256" key="3">
    <source>
        <dbReference type="ARBA" id="ARBA00022553"/>
    </source>
</evidence>
<dbReference type="SMART" id="SM00091">
    <property type="entry name" value="PAS"/>
    <property type="match status" value="4"/>
</dbReference>
<dbReference type="RefSeq" id="WP_162446007.1">
    <property type="nucleotide sequence ID" value="NZ_CP048222.1"/>
</dbReference>
<accession>A0A6C0GQ91</accession>
<dbReference type="InterPro" id="IPR003661">
    <property type="entry name" value="HisK_dim/P_dom"/>
</dbReference>
<feature type="coiled-coil region" evidence="6">
    <location>
        <begin position="497"/>
        <end position="531"/>
    </location>
</feature>
<name>A0A6C0GQ91_9BACT</name>
<dbReference type="InterPro" id="IPR036097">
    <property type="entry name" value="HisK_dim/P_sf"/>
</dbReference>
<dbReference type="CDD" id="cd00082">
    <property type="entry name" value="HisKA"/>
    <property type="match status" value="1"/>
</dbReference>
<dbReference type="PROSITE" id="PS50109">
    <property type="entry name" value="HIS_KIN"/>
    <property type="match status" value="1"/>
</dbReference>
<feature type="coiled-coil region" evidence="6">
    <location>
        <begin position="210"/>
        <end position="244"/>
    </location>
</feature>
<dbReference type="InterPro" id="IPR000014">
    <property type="entry name" value="PAS"/>
</dbReference>
<dbReference type="InterPro" id="IPR013656">
    <property type="entry name" value="PAS_4"/>
</dbReference>
<dbReference type="Proteomes" id="UP000480178">
    <property type="component" value="Chromosome"/>
</dbReference>
<evidence type="ECO:0000259" key="8">
    <source>
        <dbReference type="PROSITE" id="PS50112"/>
    </source>
</evidence>